<dbReference type="Proteomes" id="UP000094764">
    <property type="component" value="Unassembled WGS sequence"/>
</dbReference>
<comment type="caution">
    <text evidence="2">The sequence shown here is derived from an EMBL/GenBank/DDBJ whole genome shotgun (WGS) entry which is preliminary data.</text>
</comment>
<organism evidence="2 3">
    <name type="scientific">Enterococcus quebecensis</name>
    <dbReference type="NCBI Taxonomy" id="903983"/>
    <lineage>
        <taxon>Bacteria</taxon>
        <taxon>Bacillati</taxon>
        <taxon>Bacillota</taxon>
        <taxon>Bacilli</taxon>
        <taxon>Lactobacillales</taxon>
        <taxon>Enterococcaceae</taxon>
        <taxon>Enterococcus</taxon>
    </lineage>
</organism>
<evidence type="ECO:0000256" key="1">
    <source>
        <dbReference type="SAM" id="MobiDB-lite"/>
    </source>
</evidence>
<name>A0A1E5H1C3_9ENTE</name>
<reference evidence="3" key="1">
    <citation type="submission" date="2016-09" db="EMBL/GenBank/DDBJ databases">
        <authorList>
            <person name="Gulvik C.A."/>
        </authorList>
    </citation>
    <scope>NUCLEOTIDE SEQUENCE [LARGE SCALE GENOMIC DNA]</scope>
    <source>
        <strain evidence="3">LMG 26306</strain>
    </source>
</reference>
<evidence type="ECO:0000313" key="3">
    <source>
        <dbReference type="Proteomes" id="UP000094764"/>
    </source>
</evidence>
<feature type="compositionally biased region" description="Polar residues" evidence="1">
    <location>
        <begin position="1"/>
        <end position="12"/>
    </location>
</feature>
<gene>
    <name evidence="2" type="ORF">BCR23_13360</name>
</gene>
<protein>
    <submittedName>
        <fullName evidence="2">Uncharacterized protein</fullName>
    </submittedName>
</protein>
<dbReference type="AlphaFoldDB" id="A0A1E5H1C3"/>
<evidence type="ECO:0000313" key="2">
    <source>
        <dbReference type="EMBL" id="OEG18622.1"/>
    </source>
</evidence>
<sequence length="235" mass="26433">MENNQVISSRAIQNDKYEPTGNQDVRYPQIVIRTNRTPERTDMNDVIKKADTAADQYPFEDKENRAKAVTQELTKEFGSGRFGHTWIIIFNSNKKGDATTYGYHEKYGFVKNGTAGDRNDNPERKFHVERVLPLDENMTTEKLEKEIIPALNEQSAEVGKIMGIPIENPSNGAYTPINNCAWFAGNVWNSATNNGLLFTQNFDGVTHGNYWGMPFLSMVKEIADPGMVAESLAAF</sequence>
<keyword evidence="3" id="KW-1185">Reference proteome</keyword>
<accession>A0A1E5H1C3</accession>
<feature type="region of interest" description="Disordered" evidence="1">
    <location>
        <begin position="1"/>
        <end position="23"/>
    </location>
</feature>
<dbReference type="EMBL" id="MIKB01000003">
    <property type="protein sequence ID" value="OEG18622.1"/>
    <property type="molecule type" value="Genomic_DNA"/>
</dbReference>
<proteinExistence type="predicted"/>